<evidence type="ECO:0000256" key="1">
    <source>
        <dbReference type="SAM" id="MobiDB-lite"/>
    </source>
</evidence>
<gene>
    <name evidence="2" type="ORF">GALL_541800</name>
</gene>
<sequence>MQRLCRQRLHRRVHRGAHSQTAAKELLLPEGARQLAPDFIGEIVAWRQRVAECRIVAGLHRFQRCRFRLGIGRLVDIAVQIHLVQHIIAPIHRALHVGHRAQLARFLRQRRDVGRLAGRQLAQRLVEIGLRRRRHAIRIGAKVDLVQIKLQHAVLGIGLTDAIGEDQLLDLALARARAVEQKVLRDLLRDGRCAAQITPARADAGDNRRHDAPRVKPLVNIEILVLGRDEGILHQRRDFIDRRIKAPLGGEFVDDLALTGKDPADGRRLILRQQVITGQVTRIHPEQRANGQRAKDQCHGHPAEKCPEEGQYCTAQRQIPT</sequence>
<proteinExistence type="predicted"/>
<dbReference type="AlphaFoldDB" id="A0A1J5NZK6"/>
<name>A0A1J5NZK6_9ZZZZ</name>
<organism evidence="2">
    <name type="scientific">mine drainage metagenome</name>
    <dbReference type="NCBI Taxonomy" id="410659"/>
    <lineage>
        <taxon>unclassified sequences</taxon>
        <taxon>metagenomes</taxon>
        <taxon>ecological metagenomes</taxon>
    </lineage>
</organism>
<protein>
    <submittedName>
        <fullName evidence="2">Uncharacterized protein</fullName>
    </submittedName>
</protein>
<dbReference type="EMBL" id="MLJW01008269">
    <property type="protein sequence ID" value="OIQ64270.1"/>
    <property type="molecule type" value="Genomic_DNA"/>
</dbReference>
<evidence type="ECO:0000313" key="2">
    <source>
        <dbReference type="EMBL" id="OIQ64270.1"/>
    </source>
</evidence>
<accession>A0A1J5NZK6</accession>
<feature type="region of interest" description="Disordered" evidence="1">
    <location>
        <begin position="287"/>
        <end position="307"/>
    </location>
</feature>
<reference evidence="2" key="1">
    <citation type="submission" date="2016-10" db="EMBL/GenBank/DDBJ databases">
        <title>Sequence of Gallionella enrichment culture.</title>
        <authorList>
            <person name="Poehlein A."/>
            <person name="Muehling M."/>
            <person name="Daniel R."/>
        </authorList>
    </citation>
    <scope>NUCLEOTIDE SEQUENCE</scope>
</reference>
<comment type="caution">
    <text evidence="2">The sequence shown here is derived from an EMBL/GenBank/DDBJ whole genome shotgun (WGS) entry which is preliminary data.</text>
</comment>